<keyword evidence="2" id="KW-1185">Reference proteome</keyword>
<proteinExistence type="predicted"/>
<sequence length="194" mass="21351">MYVIVGLGNPGKKYENTKHNIGFITVDFLAERNNIKINKIKHKALVGEGTIAGHKVLLVKPQTYMNLSGNSVREIMDYYKADIDKLVVIYDDVDIPMGSLRIRKKGSAGTHNGMRSIIYDLQEDGFPRVRIGIGADKKIPLAGYVLGGFGKEEAKLMEDTVARAASSVECILEKGIDIAMGEYNVTRPACPPPR</sequence>
<gene>
    <name evidence="1" type="ORF">FRZ06_20620</name>
</gene>
<organism evidence="1 2">
    <name type="scientific">Anoxybacterium hadale</name>
    <dbReference type="NCBI Taxonomy" id="3408580"/>
    <lineage>
        <taxon>Bacteria</taxon>
        <taxon>Bacillati</taxon>
        <taxon>Bacillota</taxon>
        <taxon>Clostridia</taxon>
        <taxon>Peptostreptococcales</taxon>
        <taxon>Anaerovoracaceae</taxon>
        <taxon>Anoxybacterium</taxon>
    </lineage>
</organism>
<dbReference type="EC" id="3.1.1.29" evidence="1"/>
<accession>A0ACD1AGM3</accession>
<reference evidence="1" key="1">
    <citation type="submission" date="2019-08" db="EMBL/GenBank/DDBJ databases">
        <title>Genome sequence of Clostridiales bacterium MT110.</title>
        <authorList>
            <person name="Cao J."/>
        </authorList>
    </citation>
    <scope>NUCLEOTIDE SEQUENCE</scope>
    <source>
        <strain evidence="1">MT110</strain>
    </source>
</reference>
<keyword evidence="1" id="KW-0378">Hydrolase</keyword>
<evidence type="ECO:0000313" key="1">
    <source>
        <dbReference type="EMBL" id="QOX65587.1"/>
    </source>
</evidence>
<dbReference type="EMBL" id="CP042469">
    <property type="protein sequence ID" value="QOX65587.1"/>
    <property type="molecule type" value="Genomic_DNA"/>
</dbReference>
<evidence type="ECO:0000313" key="2">
    <source>
        <dbReference type="Proteomes" id="UP000594014"/>
    </source>
</evidence>
<dbReference type="Proteomes" id="UP000594014">
    <property type="component" value="Chromosome"/>
</dbReference>
<name>A0ACD1AGM3_9FIRM</name>
<protein>
    <submittedName>
        <fullName evidence="1">Aminoacyl-tRNA hydrolase</fullName>
        <ecNumber evidence="1">3.1.1.29</ecNumber>
    </submittedName>
</protein>